<dbReference type="RefSeq" id="WP_388354665.1">
    <property type="nucleotide sequence ID" value="NZ_JBIAFJ010000062.1"/>
</dbReference>
<feature type="region of interest" description="Disordered" evidence="1">
    <location>
        <begin position="142"/>
        <end position="161"/>
    </location>
</feature>
<evidence type="ECO:0000313" key="3">
    <source>
        <dbReference type="Proteomes" id="UP001601197"/>
    </source>
</evidence>
<evidence type="ECO:0000256" key="1">
    <source>
        <dbReference type="SAM" id="MobiDB-lite"/>
    </source>
</evidence>
<gene>
    <name evidence="2" type="ORF">ACFYNZ_34995</name>
</gene>
<dbReference type="Proteomes" id="UP001601197">
    <property type="component" value="Unassembled WGS sequence"/>
</dbReference>
<name>A0ABW6L4Z2_9ACTN</name>
<organism evidence="2 3">
    <name type="scientific">Streptomyces kebangsaanensis</name>
    <dbReference type="NCBI Taxonomy" id="864058"/>
    <lineage>
        <taxon>Bacteria</taxon>
        <taxon>Bacillati</taxon>
        <taxon>Actinomycetota</taxon>
        <taxon>Actinomycetes</taxon>
        <taxon>Kitasatosporales</taxon>
        <taxon>Streptomycetaceae</taxon>
        <taxon>Streptomyces</taxon>
    </lineage>
</organism>
<comment type="caution">
    <text evidence="2">The sequence shown here is derived from an EMBL/GenBank/DDBJ whole genome shotgun (WGS) entry which is preliminary data.</text>
</comment>
<keyword evidence="3" id="KW-1185">Reference proteome</keyword>
<protein>
    <submittedName>
        <fullName evidence="2">Uncharacterized protein</fullName>
    </submittedName>
</protein>
<dbReference type="EMBL" id="JBIAFJ010000062">
    <property type="protein sequence ID" value="MFE9174572.1"/>
    <property type="molecule type" value="Genomic_DNA"/>
</dbReference>
<evidence type="ECO:0000313" key="2">
    <source>
        <dbReference type="EMBL" id="MFE9174572.1"/>
    </source>
</evidence>
<reference evidence="2 3" key="1">
    <citation type="submission" date="2024-10" db="EMBL/GenBank/DDBJ databases">
        <title>The Natural Products Discovery Center: Release of the First 8490 Sequenced Strains for Exploring Actinobacteria Biosynthetic Diversity.</title>
        <authorList>
            <person name="Kalkreuter E."/>
            <person name="Kautsar S.A."/>
            <person name="Yang D."/>
            <person name="Bader C.D."/>
            <person name="Teijaro C.N."/>
            <person name="Fluegel L."/>
            <person name="Davis C.M."/>
            <person name="Simpson J.R."/>
            <person name="Lauterbach L."/>
            <person name="Steele A.D."/>
            <person name="Gui C."/>
            <person name="Meng S."/>
            <person name="Li G."/>
            <person name="Viehrig K."/>
            <person name="Ye F."/>
            <person name="Su P."/>
            <person name="Kiefer A.F."/>
            <person name="Nichols A."/>
            <person name="Cepeda A.J."/>
            <person name="Yan W."/>
            <person name="Fan B."/>
            <person name="Jiang Y."/>
            <person name="Adhikari A."/>
            <person name="Zheng C.-J."/>
            <person name="Schuster L."/>
            <person name="Cowan T.M."/>
            <person name="Smanski M.J."/>
            <person name="Chevrette M.G."/>
            <person name="De Carvalho L.P.S."/>
            <person name="Shen B."/>
        </authorList>
    </citation>
    <scope>NUCLEOTIDE SEQUENCE [LARGE SCALE GENOMIC DNA]</scope>
    <source>
        <strain evidence="2 3">NPDC007147</strain>
    </source>
</reference>
<proteinExistence type="predicted"/>
<sequence>MITSARPVRPTVTVAVSAQGGALRLVRGGVAVEFSVTLRNDTSRDFPRFATGLAMEPYWVDGDFSDPRLTLQRWDPASRTWRDHPLHVATDAGVFYVTTGGTKLPRGALRTERYRLRAAPAGPVGASGIGVYGVITGLPQDAPMESRHSGSARLPLDISRA</sequence>
<accession>A0ABW6L4Z2</accession>